<dbReference type="KEGG" id="lpav:PLANPX_5798"/>
<dbReference type="AlphaFoldDB" id="A0A5K7XMR8"/>
<accession>A0A5K7XMR8</accession>
<keyword evidence="1" id="KW-1133">Transmembrane helix</keyword>
<dbReference type="EMBL" id="AP021861">
    <property type="protein sequence ID" value="BBO36186.1"/>
    <property type="molecule type" value="Genomic_DNA"/>
</dbReference>
<proteinExistence type="predicted"/>
<name>A0A5K7XMR8_9BACT</name>
<evidence type="ECO:0000313" key="3">
    <source>
        <dbReference type="Proteomes" id="UP000326837"/>
    </source>
</evidence>
<reference evidence="3" key="1">
    <citation type="submission" date="2019-10" db="EMBL/GenBank/DDBJ databases">
        <title>Lacipirellula parvula gen. nov., sp. nov., representing a lineage of planctomycetes widespread in freshwater anoxic habitats, and description of the family Lacipirellulaceae.</title>
        <authorList>
            <person name="Dedysh S.N."/>
            <person name="Kulichevskaya I.S."/>
            <person name="Beletsky A.V."/>
            <person name="Rakitin A.L."/>
            <person name="Mardanov A.V."/>
            <person name="Ivanova A.A."/>
            <person name="Saltykova V.X."/>
            <person name="Rijpstra W.I.C."/>
            <person name="Sinninghe Damste J.S."/>
            <person name="Ravin N.V."/>
        </authorList>
    </citation>
    <scope>NUCLEOTIDE SEQUENCE [LARGE SCALE GENOMIC DNA]</scope>
    <source>
        <strain evidence="3">PX69</strain>
    </source>
</reference>
<keyword evidence="1" id="KW-0472">Membrane</keyword>
<feature type="transmembrane region" description="Helical" evidence="1">
    <location>
        <begin position="42"/>
        <end position="62"/>
    </location>
</feature>
<dbReference type="Proteomes" id="UP000326837">
    <property type="component" value="Chromosome"/>
</dbReference>
<feature type="transmembrane region" description="Helical" evidence="1">
    <location>
        <begin position="68"/>
        <end position="94"/>
    </location>
</feature>
<keyword evidence="3" id="KW-1185">Reference proteome</keyword>
<sequence length="104" mass="11616">MTWQCVKCDTPIEIQFDACGKCGAHRAVSIAVREASPLRLRFSLRTLLLAMTLLAPTFLLSAKVWEQILLALAVGSIATAVGVFLTRALVDLIYRGIDRWTRRR</sequence>
<evidence type="ECO:0000256" key="1">
    <source>
        <dbReference type="SAM" id="Phobius"/>
    </source>
</evidence>
<keyword evidence="1" id="KW-0812">Transmembrane</keyword>
<dbReference type="RefSeq" id="WP_152101400.1">
    <property type="nucleotide sequence ID" value="NZ_AP021861.1"/>
</dbReference>
<evidence type="ECO:0000313" key="2">
    <source>
        <dbReference type="EMBL" id="BBO36186.1"/>
    </source>
</evidence>
<organism evidence="2 3">
    <name type="scientific">Lacipirellula parvula</name>
    <dbReference type="NCBI Taxonomy" id="2650471"/>
    <lineage>
        <taxon>Bacteria</taxon>
        <taxon>Pseudomonadati</taxon>
        <taxon>Planctomycetota</taxon>
        <taxon>Planctomycetia</taxon>
        <taxon>Pirellulales</taxon>
        <taxon>Lacipirellulaceae</taxon>
        <taxon>Lacipirellula</taxon>
    </lineage>
</organism>
<gene>
    <name evidence="2" type="ORF">PLANPX_5798</name>
</gene>
<protein>
    <submittedName>
        <fullName evidence="2">Uncharacterized protein</fullName>
    </submittedName>
</protein>